<evidence type="ECO:0000313" key="4">
    <source>
        <dbReference type="Proteomes" id="UP000236895"/>
    </source>
</evidence>
<keyword evidence="1" id="KW-0472">Membrane</keyword>
<evidence type="ECO:0000256" key="1">
    <source>
        <dbReference type="SAM" id="Phobius"/>
    </source>
</evidence>
<organism evidence="3 4">
    <name type="scientific">Candidatus Liberibacter solanacearum</name>
    <dbReference type="NCBI Taxonomy" id="556287"/>
    <lineage>
        <taxon>Bacteria</taxon>
        <taxon>Pseudomonadati</taxon>
        <taxon>Pseudomonadota</taxon>
        <taxon>Alphaproteobacteria</taxon>
        <taxon>Hyphomicrobiales</taxon>
        <taxon>Rhizobiaceae</taxon>
        <taxon>Liberibacter</taxon>
    </lineage>
</organism>
<dbReference type="InterPro" id="IPR000498">
    <property type="entry name" value="OmpA-like_TM_dom"/>
</dbReference>
<name>A0A424FNY4_9HYPH</name>
<dbReference type="GO" id="GO:0009279">
    <property type="term" value="C:cell outer membrane"/>
    <property type="evidence" value="ECO:0007669"/>
    <property type="project" value="InterPro"/>
</dbReference>
<gene>
    <name evidence="3" type="ORF">C0030_000230</name>
</gene>
<reference evidence="3 4" key="1">
    <citation type="submission" date="2018-11" db="EMBL/GenBank/DDBJ databases">
        <title>Genome Analysis of Haplotype D of Candidatus Liberibacter Solanacearum.</title>
        <authorList>
            <person name="Katsir L."/>
            <person name="Ruan Z."/>
            <person name="Santos Garcia D."/>
            <person name="Piasezky A."/>
            <person name="Jiang J."/>
            <person name="Sela N."/>
            <person name="Freilich S."/>
            <person name="Bahar O."/>
        </authorList>
    </citation>
    <scope>NUCLEOTIDE SEQUENCE [LARGE SCALE GENOMIC DNA]</scope>
    <source>
        <strain evidence="4">haplotype D1</strain>
    </source>
</reference>
<dbReference type="Proteomes" id="UP000236895">
    <property type="component" value="Unassembled WGS sequence"/>
</dbReference>
<feature type="domain" description="Outer membrane protein OmpA-like transmembrane" evidence="2">
    <location>
        <begin position="93"/>
        <end position="252"/>
    </location>
</feature>
<sequence length="262" mass="28149">MICLRRFDYIALSTSLLFFGGGCFLVTVENIIMKKFFLAVGVSTLTLVSFSAVQAADTVQRPQRRQHASVSRGVVPTAVAANRYVYSQQGIEGPYVGMSFFHERNFSGENHNNDIGGSLFAGYNVQEADFFYGAEADARYSHDLASKGHKTARLGVKNDDAVSKMYHDADFSGSLRLRGGYEIAAPVAVYGTLGIAAVHKASKAPVAAASPAKAFYIGGTAGLGVESVLVDNIIGRLEYRATKYSGVDHLQNVVSLGLGIRF</sequence>
<dbReference type="Gene3D" id="2.40.160.20">
    <property type="match status" value="1"/>
</dbReference>
<proteinExistence type="predicted"/>
<dbReference type="SUPFAM" id="SSF56925">
    <property type="entry name" value="OMPA-like"/>
    <property type="match status" value="1"/>
</dbReference>
<feature type="transmembrane region" description="Helical" evidence="1">
    <location>
        <begin position="7"/>
        <end position="30"/>
    </location>
</feature>
<dbReference type="EMBL" id="PKRU02000001">
    <property type="protein sequence ID" value="RPD37843.1"/>
    <property type="molecule type" value="Genomic_DNA"/>
</dbReference>
<dbReference type="AlphaFoldDB" id="A0A424FNY4"/>
<keyword evidence="1" id="KW-0812">Transmembrane</keyword>
<keyword evidence="1" id="KW-1133">Transmembrane helix</keyword>
<dbReference type="InterPro" id="IPR011250">
    <property type="entry name" value="OMP/PagP_B-barrel"/>
</dbReference>
<evidence type="ECO:0000259" key="2">
    <source>
        <dbReference type="Pfam" id="PF01389"/>
    </source>
</evidence>
<dbReference type="PROSITE" id="PS51257">
    <property type="entry name" value="PROKAR_LIPOPROTEIN"/>
    <property type="match status" value="1"/>
</dbReference>
<comment type="caution">
    <text evidence="3">The sequence shown here is derived from an EMBL/GenBank/DDBJ whole genome shotgun (WGS) entry which is preliminary data.</text>
</comment>
<accession>A0A424FNY4</accession>
<evidence type="ECO:0000313" key="3">
    <source>
        <dbReference type="EMBL" id="RPD37843.1"/>
    </source>
</evidence>
<protein>
    <submittedName>
        <fullName evidence="3">Porin family protein</fullName>
    </submittedName>
</protein>
<dbReference type="Pfam" id="PF01389">
    <property type="entry name" value="OmpA_membrane"/>
    <property type="match status" value="1"/>
</dbReference>